<comment type="caution">
    <text evidence="2">The sequence shown here is derived from an EMBL/GenBank/DDBJ whole genome shotgun (WGS) entry which is preliminary data.</text>
</comment>
<name>A0ABP1FQJ7_9CHLO</name>
<dbReference type="InterPro" id="IPR029058">
    <property type="entry name" value="AB_hydrolase_fold"/>
</dbReference>
<evidence type="ECO:0000313" key="3">
    <source>
        <dbReference type="Proteomes" id="UP001497392"/>
    </source>
</evidence>
<organism evidence="2 3">
    <name type="scientific">Coccomyxa viridis</name>
    <dbReference type="NCBI Taxonomy" id="1274662"/>
    <lineage>
        <taxon>Eukaryota</taxon>
        <taxon>Viridiplantae</taxon>
        <taxon>Chlorophyta</taxon>
        <taxon>core chlorophytes</taxon>
        <taxon>Trebouxiophyceae</taxon>
        <taxon>Trebouxiophyceae incertae sedis</taxon>
        <taxon>Coccomyxaceae</taxon>
        <taxon>Coccomyxa</taxon>
    </lineage>
</organism>
<protein>
    <submittedName>
        <fullName evidence="2">G4550 protein</fullName>
    </submittedName>
</protein>
<dbReference type="PANTHER" id="PTHR35128">
    <property type="entry name" value="SECRETION-REGULATING GUANINE NUCLEOTIDE EXCHANGE FACTOR"/>
    <property type="match status" value="1"/>
</dbReference>
<feature type="chain" id="PRO_5045515706" evidence="1">
    <location>
        <begin position="18"/>
        <end position="415"/>
    </location>
</feature>
<proteinExistence type="predicted"/>
<reference evidence="2 3" key="1">
    <citation type="submission" date="2024-06" db="EMBL/GenBank/DDBJ databases">
        <authorList>
            <person name="Kraege A."/>
            <person name="Thomma B."/>
        </authorList>
    </citation>
    <scope>NUCLEOTIDE SEQUENCE [LARGE SCALE GENOMIC DNA]</scope>
</reference>
<keyword evidence="1" id="KW-0732">Signal</keyword>
<dbReference type="SUPFAM" id="SSF53474">
    <property type="entry name" value="alpha/beta-Hydrolases"/>
    <property type="match status" value="1"/>
</dbReference>
<dbReference type="Proteomes" id="UP001497392">
    <property type="component" value="Unassembled WGS sequence"/>
</dbReference>
<feature type="signal peptide" evidence="1">
    <location>
        <begin position="1"/>
        <end position="17"/>
    </location>
</feature>
<dbReference type="PANTHER" id="PTHR35128:SF1">
    <property type="entry name" value="SECRETION-REGULATING GUANINE NUCLEOTIDE EXCHANGE FACTOR"/>
    <property type="match status" value="1"/>
</dbReference>
<dbReference type="EMBL" id="CAXHTA020000006">
    <property type="protein sequence ID" value="CAL5222218.1"/>
    <property type="molecule type" value="Genomic_DNA"/>
</dbReference>
<sequence length="415" mass="47412">MRRLAIVLYILLTSAAALKHRSGENPIDWRLVPPSVYENLHNHETLVTIPEGPPKGVIFVLAACDTFLEVWGFPSHGCKHCVGKPEEMLIVYHAITRGYVVVVIGPLLSGVDNLCFMRTWPPEESLETAELRRTMRLILEEHDWWHLPRFLLGTSAGGSAAMILAARFPVQAVASMLMGLQPDHMFEERNLLCWNPDTALKRNMTWAYPPVLLLKASNDNDGVKERMDNTKNFFRRHGIYAELIVMEPYPFQPHTFGRMLPYVDSDQSVALFEEFRAVGLIDERGFGQMPQYHESVERWEKSRDDLRHILISHFAKDSADPNRAVHKFVEHMWKMFYAAQAVHETRGKEINQVLDFFERRAVPDMEEITDKDSDLVHQWGSNAEDVAYRLGLPKDGSCGELLPRPAEARSGKGAR</sequence>
<accession>A0ABP1FQJ7</accession>
<evidence type="ECO:0000256" key="1">
    <source>
        <dbReference type="SAM" id="SignalP"/>
    </source>
</evidence>
<dbReference type="Gene3D" id="3.40.50.1820">
    <property type="entry name" value="alpha/beta hydrolase"/>
    <property type="match status" value="1"/>
</dbReference>
<keyword evidence="3" id="KW-1185">Reference proteome</keyword>
<evidence type="ECO:0000313" key="2">
    <source>
        <dbReference type="EMBL" id="CAL5222218.1"/>
    </source>
</evidence>
<gene>
    <name evidence="2" type="primary">g4550</name>
    <name evidence="2" type="ORF">VP750_LOCUS3877</name>
</gene>